<keyword evidence="3" id="KW-1185">Reference proteome</keyword>
<proteinExistence type="predicted"/>
<dbReference type="Proteomes" id="UP000708208">
    <property type="component" value="Unassembled WGS sequence"/>
</dbReference>
<evidence type="ECO:0008006" key="4">
    <source>
        <dbReference type="Google" id="ProtNLM"/>
    </source>
</evidence>
<sequence>MHLVLLLWYALFSIWEFTNLNKPDSVALFFNQIMFLNIHHGSKLTGEPFAKNKYRHIFLQVITSNWPLAVITW</sequence>
<gene>
    <name evidence="2" type="ORF">AFUS01_LOCUS37194</name>
</gene>
<accession>A0A8J2LS69</accession>
<name>A0A8J2LS69_9HEXA</name>
<keyword evidence="1" id="KW-0732">Signal</keyword>
<feature type="non-terminal residue" evidence="2">
    <location>
        <position position="1"/>
    </location>
</feature>
<protein>
    <recommendedName>
        <fullName evidence="4">Secreted protein</fullName>
    </recommendedName>
</protein>
<feature type="chain" id="PRO_5035161961" description="Secreted protein" evidence="1">
    <location>
        <begin position="21"/>
        <end position="73"/>
    </location>
</feature>
<evidence type="ECO:0000256" key="1">
    <source>
        <dbReference type="SAM" id="SignalP"/>
    </source>
</evidence>
<feature type="signal peptide" evidence="1">
    <location>
        <begin position="1"/>
        <end position="20"/>
    </location>
</feature>
<dbReference type="AlphaFoldDB" id="A0A8J2LS69"/>
<comment type="caution">
    <text evidence="2">The sequence shown here is derived from an EMBL/GenBank/DDBJ whole genome shotgun (WGS) entry which is preliminary data.</text>
</comment>
<evidence type="ECO:0000313" key="2">
    <source>
        <dbReference type="EMBL" id="CAG7827195.1"/>
    </source>
</evidence>
<dbReference type="EMBL" id="CAJVCH010542596">
    <property type="protein sequence ID" value="CAG7827195.1"/>
    <property type="molecule type" value="Genomic_DNA"/>
</dbReference>
<reference evidence="2" key="1">
    <citation type="submission" date="2021-06" db="EMBL/GenBank/DDBJ databases">
        <authorList>
            <person name="Hodson N. C."/>
            <person name="Mongue J. A."/>
            <person name="Jaron S. K."/>
        </authorList>
    </citation>
    <scope>NUCLEOTIDE SEQUENCE</scope>
</reference>
<organism evidence="2 3">
    <name type="scientific">Allacma fusca</name>
    <dbReference type="NCBI Taxonomy" id="39272"/>
    <lineage>
        <taxon>Eukaryota</taxon>
        <taxon>Metazoa</taxon>
        <taxon>Ecdysozoa</taxon>
        <taxon>Arthropoda</taxon>
        <taxon>Hexapoda</taxon>
        <taxon>Collembola</taxon>
        <taxon>Symphypleona</taxon>
        <taxon>Sminthuridae</taxon>
        <taxon>Allacma</taxon>
    </lineage>
</organism>
<evidence type="ECO:0000313" key="3">
    <source>
        <dbReference type="Proteomes" id="UP000708208"/>
    </source>
</evidence>